<name>A0A4U6XTU7_9PEZI</name>
<evidence type="ECO:0000313" key="2">
    <source>
        <dbReference type="EMBL" id="TKW59301.1"/>
    </source>
</evidence>
<reference evidence="2 3" key="1">
    <citation type="journal article" date="2019" name="PLoS ONE">
        <title>Comparative genome analysis indicates high evolutionary potential of pathogenicity genes in Colletotrichum tanaceti.</title>
        <authorList>
            <person name="Lelwala R.V."/>
            <person name="Korhonen P.K."/>
            <person name="Young N.D."/>
            <person name="Scott J.B."/>
            <person name="Ades P.A."/>
            <person name="Gasser R.B."/>
            <person name="Taylor P.W.J."/>
        </authorList>
    </citation>
    <scope>NUCLEOTIDE SEQUENCE [LARGE SCALE GENOMIC DNA]</scope>
    <source>
        <strain evidence="2">BRIP57314</strain>
    </source>
</reference>
<proteinExistence type="predicted"/>
<sequence>MAPASKATESARPDSESSVDNIAQSRLDALLAAFEASDKPAHDDAAAPSTEKPKKQDGTAHNAQPSENGSFVSNESAKKS</sequence>
<feature type="region of interest" description="Disordered" evidence="1">
    <location>
        <begin position="1"/>
        <end position="80"/>
    </location>
</feature>
<organism evidence="2 3">
    <name type="scientific">Colletotrichum tanaceti</name>
    <dbReference type="NCBI Taxonomy" id="1306861"/>
    <lineage>
        <taxon>Eukaryota</taxon>
        <taxon>Fungi</taxon>
        <taxon>Dikarya</taxon>
        <taxon>Ascomycota</taxon>
        <taxon>Pezizomycotina</taxon>
        <taxon>Sordariomycetes</taxon>
        <taxon>Hypocreomycetidae</taxon>
        <taxon>Glomerellales</taxon>
        <taxon>Glomerellaceae</taxon>
        <taxon>Colletotrichum</taxon>
        <taxon>Colletotrichum destructivum species complex</taxon>
    </lineage>
</organism>
<feature type="compositionally biased region" description="Basic and acidic residues" evidence="1">
    <location>
        <begin position="36"/>
        <end position="58"/>
    </location>
</feature>
<comment type="caution">
    <text evidence="2">The sequence shown here is derived from an EMBL/GenBank/DDBJ whole genome shotgun (WGS) entry which is preliminary data.</text>
</comment>
<accession>A0A4U6XTU7</accession>
<dbReference type="EMBL" id="PJEX01000011">
    <property type="protein sequence ID" value="TKW59301.1"/>
    <property type="molecule type" value="Genomic_DNA"/>
</dbReference>
<dbReference type="AlphaFoldDB" id="A0A4U6XTU7"/>
<protein>
    <submittedName>
        <fullName evidence="2">Uncharacterized protein</fullName>
    </submittedName>
</protein>
<evidence type="ECO:0000256" key="1">
    <source>
        <dbReference type="SAM" id="MobiDB-lite"/>
    </source>
</evidence>
<keyword evidence="3" id="KW-1185">Reference proteome</keyword>
<gene>
    <name evidence="2" type="ORF">CTA1_7095</name>
</gene>
<feature type="compositionally biased region" description="Polar residues" evidence="1">
    <location>
        <begin position="59"/>
        <end position="80"/>
    </location>
</feature>
<evidence type="ECO:0000313" key="3">
    <source>
        <dbReference type="Proteomes" id="UP000310108"/>
    </source>
</evidence>
<dbReference type="Proteomes" id="UP000310108">
    <property type="component" value="Unassembled WGS sequence"/>
</dbReference>